<evidence type="ECO:0000313" key="1">
    <source>
        <dbReference type="EMBL" id="POE25422.1"/>
    </source>
</evidence>
<name>A0ABD6VNZ4_9GAMM</name>
<protein>
    <recommendedName>
        <fullName evidence="3">DUF3969 family protein</fullName>
    </recommendedName>
</protein>
<dbReference type="Proteomes" id="UP000237274">
    <property type="component" value="Unassembled WGS sequence"/>
</dbReference>
<organism evidence="1 2">
    <name type="scientific">Pectobacterium odoriferum</name>
    <dbReference type="NCBI Taxonomy" id="78398"/>
    <lineage>
        <taxon>Bacteria</taxon>
        <taxon>Pseudomonadati</taxon>
        <taxon>Pseudomonadota</taxon>
        <taxon>Gammaproteobacteria</taxon>
        <taxon>Enterobacterales</taxon>
        <taxon>Pectobacteriaceae</taxon>
        <taxon>Pectobacterium</taxon>
    </lineage>
</organism>
<evidence type="ECO:0000313" key="2">
    <source>
        <dbReference type="Proteomes" id="UP000237274"/>
    </source>
</evidence>
<sequence length="109" mass="12874">MSENEKIITITQDEISALKKLIMYTKFSCNDVDSLQYAGSHAINSFFDKIIEADYLGEYEKKFYNQKNIENEMFLKNKIEIYKNESINMVSEEVLKKVFKECIYPFPSE</sequence>
<proteinExistence type="predicted"/>
<evidence type="ECO:0008006" key="3">
    <source>
        <dbReference type="Google" id="ProtNLM"/>
    </source>
</evidence>
<dbReference type="AlphaFoldDB" id="A0ABD6VNZ4"/>
<gene>
    <name evidence="1" type="ORF">BV926_16690</name>
</gene>
<comment type="caution">
    <text evidence="1">The sequence shown here is derived from an EMBL/GenBank/DDBJ whole genome shotgun (WGS) entry which is preliminary data.</text>
</comment>
<accession>A0ABD6VNZ4</accession>
<dbReference type="RefSeq" id="WP_103157822.1">
    <property type="nucleotide sequence ID" value="NZ_MTAG01000006.1"/>
</dbReference>
<dbReference type="EMBL" id="MTAO01000012">
    <property type="protein sequence ID" value="POE25422.1"/>
    <property type="molecule type" value="Genomic_DNA"/>
</dbReference>
<reference evidence="1 2" key="1">
    <citation type="submission" date="2017-01" db="EMBL/GenBank/DDBJ databases">
        <title>Comparative Genomics of 38 Pectobacterium strains comprising three species revealed the characteristics of Pectobacterium carotovorum.</title>
        <authorList>
            <person name="Xie H."/>
            <person name="Ma Y."/>
            <person name="Li X."/>
        </authorList>
    </citation>
    <scope>NUCLEOTIDE SEQUENCE [LARGE SCALE GENOMIC DNA]</scope>
    <source>
        <strain evidence="1 2">Q142</strain>
    </source>
</reference>